<name>A0A8H8YX73_9PROT</name>
<evidence type="ECO:0000256" key="1">
    <source>
        <dbReference type="SAM" id="MobiDB-lite"/>
    </source>
</evidence>
<feature type="compositionally biased region" description="Polar residues" evidence="1">
    <location>
        <begin position="105"/>
        <end position="120"/>
    </location>
</feature>
<feature type="compositionally biased region" description="Polar residues" evidence="1">
    <location>
        <begin position="1"/>
        <end position="13"/>
    </location>
</feature>
<dbReference type="EMBL" id="CAJNAP010000002">
    <property type="protein sequence ID" value="CAE6489504.1"/>
    <property type="molecule type" value="Genomic_DNA"/>
</dbReference>
<feature type="compositionally biased region" description="Basic and acidic residues" evidence="1">
    <location>
        <begin position="15"/>
        <end position="27"/>
    </location>
</feature>
<evidence type="ECO:0000313" key="2">
    <source>
        <dbReference type="EMBL" id="CAE6489504.1"/>
    </source>
</evidence>
<accession>A0A8H8YX73</accession>
<feature type="compositionally biased region" description="Low complexity" evidence="1">
    <location>
        <begin position="39"/>
        <end position="50"/>
    </location>
</feature>
<organism evidence="2 3">
    <name type="scientific">Nitrosomonas nitrosa</name>
    <dbReference type="NCBI Taxonomy" id="52442"/>
    <lineage>
        <taxon>Bacteria</taxon>
        <taxon>Pseudomonadati</taxon>
        <taxon>Pseudomonadota</taxon>
        <taxon>Betaproteobacteria</taxon>
        <taxon>Nitrosomonadales</taxon>
        <taxon>Nitrosomonadaceae</taxon>
        <taxon>Nitrosomonas</taxon>
    </lineage>
</organism>
<evidence type="ECO:0000313" key="3">
    <source>
        <dbReference type="Proteomes" id="UP000601736"/>
    </source>
</evidence>
<feature type="compositionally biased region" description="Polar residues" evidence="1">
    <location>
        <begin position="51"/>
        <end position="66"/>
    </location>
</feature>
<dbReference type="AlphaFoldDB" id="A0A8H8YX73"/>
<gene>
    <name evidence="2" type="ORF">NMYAN_100037</name>
</gene>
<proteinExistence type="predicted"/>
<dbReference type="Proteomes" id="UP000601736">
    <property type="component" value="Unassembled WGS sequence"/>
</dbReference>
<sequence length="164" mass="19138">MYSSIKSSTQQVSYHIDRSDPRHHENEGSYNRSRRQTRKTTNTMTTGTTRSIAGTQSHDQSCQRQNDIAGINLDSRQFPKLPPQVRRQNKPCNKGHAPSHIAPLQSEQTAHNARNTRDPTCQQKQYCRCNTNHHAARQRRTRREMRPIDTHIHSPKFIFTYINY</sequence>
<protein>
    <submittedName>
        <fullName evidence="2">Uncharacterized protein</fullName>
    </submittedName>
</protein>
<feature type="region of interest" description="Disordered" evidence="1">
    <location>
        <begin position="1"/>
        <end position="120"/>
    </location>
</feature>
<reference evidence="2" key="1">
    <citation type="submission" date="2021-02" db="EMBL/GenBank/DDBJ databases">
        <authorList>
            <person name="Han P."/>
        </authorList>
    </citation>
    <scope>NUCLEOTIDE SEQUENCE</scope>
    <source>
        <strain evidence="2">Nitrosomonas nitrosa 18-3D</strain>
    </source>
</reference>
<comment type="caution">
    <text evidence="2">The sequence shown here is derived from an EMBL/GenBank/DDBJ whole genome shotgun (WGS) entry which is preliminary data.</text>
</comment>